<evidence type="ECO:0000259" key="1">
    <source>
        <dbReference type="PROSITE" id="PS50191"/>
    </source>
</evidence>
<dbReference type="SUPFAM" id="SSF52087">
    <property type="entry name" value="CRAL/TRIO domain"/>
    <property type="match status" value="1"/>
</dbReference>
<dbReference type="Gene3D" id="1.20.5.1200">
    <property type="entry name" value="Alpha-tocopherol transfer"/>
    <property type="match status" value="1"/>
</dbReference>
<dbReference type="PANTHER" id="PTHR10174:SF224">
    <property type="entry name" value="RETINOL-BINDING PROTEIN PINTA"/>
    <property type="match status" value="1"/>
</dbReference>
<dbReference type="PANTHER" id="PTHR10174">
    <property type="entry name" value="ALPHA-TOCOPHEROL TRANSFER PROTEIN-RELATED"/>
    <property type="match status" value="1"/>
</dbReference>
<organism evidence="2">
    <name type="scientific">Timema tahoe</name>
    <dbReference type="NCBI Taxonomy" id="61484"/>
    <lineage>
        <taxon>Eukaryota</taxon>
        <taxon>Metazoa</taxon>
        <taxon>Ecdysozoa</taxon>
        <taxon>Arthropoda</taxon>
        <taxon>Hexapoda</taxon>
        <taxon>Insecta</taxon>
        <taxon>Pterygota</taxon>
        <taxon>Neoptera</taxon>
        <taxon>Polyneoptera</taxon>
        <taxon>Phasmatodea</taxon>
        <taxon>Timematodea</taxon>
        <taxon>Timematoidea</taxon>
        <taxon>Timematidae</taxon>
        <taxon>Timema</taxon>
    </lineage>
</organism>
<dbReference type="InterPro" id="IPR001251">
    <property type="entry name" value="CRAL-TRIO_dom"/>
</dbReference>
<feature type="domain" description="CRAL-TRIO" evidence="1">
    <location>
        <begin position="164"/>
        <end position="261"/>
    </location>
</feature>
<dbReference type="InterPro" id="IPR036273">
    <property type="entry name" value="CRAL/TRIO_N_dom_sf"/>
</dbReference>
<dbReference type="CDD" id="cd00170">
    <property type="entry name" value="SEC14"/>
    <property type="match status" value="1"/>
</dbReference>
<dbReference type="SMART" id="SM00516">
    <property type="entry name" value="SEC14"/>
    <property type="match status" value="1"/>
</dbReference>
<gene>
    <name evidence="2" type="ORF">TTEB3V08_LOCUS11335</name>
</gene>
<dbReference type="PROSITE" id="PS50191">
    <property type="entry name" value="CRAL_TRIO"/>
    <property type="match status" value="1"/>
</dbReference>
<dbReference type="SUPFAM" id="SSF46938">
    <property type="entry name" value="CRAL/TRIO N-terminal domain"/>
    <property type="match status" value="1"/>
</dbReference>
<dbReference type="EMBL" id="OE008062">
    <property type="protein sequence ID" value="CAD7463450.1"/>
    <property type="molecule type" value="Genomic_DNA"/>
</dbReference>
<proteinExistence type="predicted"/>
<dbReference type="InterPro" id="IPR036865">
    <property type="entry name" value="CRAL-TRIO_dom_sf"/>
</dbReference>
<reference evidence="2" key="1">
    <citation type="submission" date="2020-11" db="EMBL/GenBank/DDBJ databases">
        <authorList>
            <person name="Tran Van P."/>
        </authorList>
    </citation>
    <scope>NUCLEOTIDE SEQUENCE</scope>
</reference>
<dbReference type="GO" id="GO:1902936">
    <property type="term" value="F:phosphatidylinositol bisphosphate binding"/>
    <property type="evidence" value="ECO:0007669"/>
    <property type="project" value="TreeGrafter"/>
</dbReference>
<name>A0A7R9P107_9NEOP</name>
<dbReference type="AlphaFoldDB" id="A0A7R9P107"/>
<dbReference type="GO" id="GO:0016020">
    <property type="term" value="C:membrane"/>
    <property type="evidence" value="ECO:0007669"/>
    <property type="project" value="TreeGrafter"/>
</dbReference>
<protein>
    <recommendedName>
        <fullName evidence="1">CRAL-TRIO domain-containing protein</fullName>
    </recommendedName>
</protein>
<evidence type="ECO:0000313" key="2">
    <source>
        <dbReference type="EMBL" id="CAD7463450.1"/>
    </source>
</evidence>
<dbReference type="PRINTS" id="PR00180">
    <property type="entry name" value="CRETINALDHBP"/>
</dbReference>
<sequence length="314" mass="36535">MASNGSSHSTDIELFLTTEDIKCIKYSRVSEDDVREVVRTIQDWLKQQPHLPECADTRMLWGIWLLRKMSLERTKQTVDMYYTVRNLIPEFFENRDPVILQKQQAFEHLQFIPMPNMLDDFTQVIIDLYAGTEDHHYDLNQFMKTGIIICELMMRNSRALGFHIVLDLKNYSLGVIKKLTPAFLKKLQVVITKAYPVRIKSIHFVNAPSYVDKLVTLGKMVLNPKLSKRIIVHTSGLDSLHDHISPKYLPLEYGGELGPVQDIWDLWTKDLISKRDWFLEQENFSSDEEKRPGKPLDQSELFGMEGSFKKLSVD</sequence>
<dbReference type="Pfam" id="PF00650">
    <property type="entry name" value="CRAL_TRIO"/>
    <property type="match status" value="1"/>
</dbReference>
<dbReference type="Gene3D" id="3.40.525.10">
    <property type="entry name" value="CRAL-TRIO lipid binding domain"/>
    <property type="match status" value="1"/>
</dbReference>
<accession>A0A7R9P107</accession>